<comment type="caution">
    <text evidence="2">The sequence shown here is derived from an EMBL/GenBank/DDBJ whole genome shotgun (WGS) entry which is preliminary data.</text>
</comment>
<gene>
    <name evidence="2" type="ORF">BAY60_16885</name>
</gene>
<reference evidence="2 3" key="1">
    <citation type="submission" date="2016-07" db="EMBL/GenBank/DDBJ databases">
        <title>Draft genome sequence of Prauserella muralis DSM 45305, isolated from a mould-covered wall in an indoor environment.</title>
        <authorList>
            <person name="Ruckert C."/>
            <person name="Albersmeier A."/>
            <person name="Jiang C.-L."/>
            <person name="Jiang Y."/>
            <person name="Kalinowski J."/>
            <person name="Schneider O."/>
            <person name="Winkler A."/>
            <person name="Zotchev S.B."/>
        </authorList>
    </citation>
    <scope>NUCLEOTIDE SEQUENCE [LARGE SCALE GENOMIC DNA]</scope>
    <source>
        <strain evidence="2 3">DSM 45305</strain>
    </source>
</reference>
<dbReference type="SUPFAM" id="SSF75304">
    <property type="entry name" value="Amidase signature (AS) enzymes"/>
    <property type="match status" value="1"/>
</dbReference>
<dbReference type="Proteomes" id="UP000249915">
    <property type="component" value="Unassembled WGS sequence"/>
</dbReference>
<keyword evidence="3" id="KW-1185">Reference proteome</keyword>
<sequence>MTPFLSEDDLASFPPVSAYQRALAAFDTLARAERPQPWFAVRSREDVLVDAKAVDERGRTGDRLPLAGVLVAVFDDAVVRQRLESAGAVVLGTASRHAATTGFTLGAADAVVCRSLPAECHGVVALRPTRGLVPSPGDGQAVVLARDIDVAQRTAAAMTGPEDTDPGCRPWPGSVRFSAGEHPRVAVPAEADLAGLPPSARHAFGVTADALRAAGAAVSPLELSAAIGAWTARPATALRGHDALLMPLAGTSPAFCDLVEALDVAAVAFDDGAPAGAGVLARAFDDQVALDLVALLTGAQADTPYPSGGVELAVTGAYLRGQPLNEELTRLGARCTGFAETAPAYRMVALPGEPPQAGLVHAGRDGVALLTERWLVSPAGLGRFLADLPAPLLLGGIELADGGTVTGVLCDPRAARQGTDISEYGCWRAYLRHRSTFRPQRTAS</sequence>
<accession>A0A2V4BEH0</accession>
<dbReference type="InterPro" id="IPR053844">
    <property type="entry name" value="AH_C"/>
</dbReference>
<evidence type="ECO:0000259" key="1">
    <source>
        <dbReference type="Pfam" id="PF21986"/>
    </source>
</evidence>
<dbReference type="Gene3D" id="3.10.490.10">
    <property type="entry name" value="Gamma-glutamyl cyclotransferase-like"/>
    <property type="match status" value="1"/>
</dbReference>
<name>A0A2V4BEH0_9PSEU</name>
<dbReference type="Gene3D" id="3.90.1300.10">
    <property type="entry name" value="Amidase signature (AS) domain"/>
    <property type="match status" value="1"/>
</dbReference>
<protein>
    <recommendedName>
        <fullName evidence="1">Allophanate hydrolase C-terminal domain-containing protein</fullName>
    </recommendedName>
</protein>
<dbReference type="EMBL" id="MASW01000002">
    <property type="protein sequence ID" value="PXY28019.1"/>
    <property type="molecule type" value="Genomic_DNA"/>
</dbReference>
<dbReference type="AlphaFoldDB" id="A0A2V4BEH0"/>
<organism evidence="2 3">
    <name type="scientific">Prauserella muralis</name>
    <dbReference type="NCBI Taxonomy" id="588067"/>
    <lineage>
        <taxon>Bacteria</taxon>
        <taxon>Bacillati</taxon>
        <taxon>Actinomycetota</taxon>
        <taxon>Actinomycetes</taxon>
        <taxon>Pseudonocardiales</taxon>
        <taxon>Pseudonocardiaceae</taxon>
        <taxon>Prauserella</taxon>
    </lineage>
</organism>
<dbReference type="Pfam" id="PF21986">
    <property type="entry name" value="AH_C"/>
    <property type="match status" value="1"/>
</dbReference>
<evidence type="ECO:0000313" key="2">
    <source>
        <dbReference type="EMBL" id="PXY28019.1"/>
    </source>
</evidence>
<dbReference type="RefSeq" id="WP_112282029.1">
    <property type="nucleotide sequence ID" value="NZ_MASW01000002.1"/>
</dbReference>
<dbReference type="OrthoDB" id="182039at2"/>
<proteinExistence type="predicted"/>
<dbReference type="InterPro" id="IPR036928">
    <property type="entry name" value="AS_sf"/>
</dbReference>
<evidence type="ECO:0000313" key="3">
    <source>
        <dbReference type="Proteomes" id="UP000249915"/>
    </source>
</evidence>
<feature type="domain" description="Allophanate hydrolase C-terminal" evidence="1">
    <location>
        <begin position="310"/>
        <end position="431"/>
    </location>
</feature>